<sequence>MLTGALRFVRLTNPAVKGSVSKITPEWAEHEPGILALWHGQHILAPAFYPSGRKLVAMVSKSADAELNAKVLESFGVATVRGSGGRTTGNNADKGGARALLQLKKALDAGSNVCMIADIPHGTPREAGDGIILLARISGRPIIPAAIATSRRKVLERSWDKTTINLPFGRGVLHFGKPIYVPADADAETMEALRVEVTRAMNETFETAYEMVGVKL</sequence>
<gene>
    <name evidence="2" type="ORF">DY251_02720</name>
</gene>
<dbReference type="EMBL" id="QURN01000002">
    <property type="protein sequence ID" value="RFC69160.1"/>
    <property type="molecule type" value="Genomic_DNA"/>
</dbReference>
<dbReference type="AlphaFoldDB" id="A0A371XIW4"/>
<protein>
    <submittedName>
        <fullName evidence="2">DUF374 domain-containing protein</fullName>
    </submittedName>
</protein>
<reference evidence="3" key="1">
    <citation type="submission" date="2018-08" db="EMBL/GenBank/DDBJ databases">
        <authorList>
            <person name="Im W.T."/>
        </authorList>
    </citation>
    <scope>NUCLEOTIDE SEQUENCE [LARGE SCALE GENOMIC DNA]</scope>
    <source>
        <strain evidence="3">LA-28</strain>
    </source>
</reference>
<feature type="domain" description="DUF374" evidence="1">
    <location>
        <begin position="49"/>
        <end position="122"/>
    </location>
</feature>
<dbReference type="InterPro" id="IPR007172">
    <property type="entry name" value="DUF374"/>
</dbReference>
<proteinExistence type="predicted"/>
<evidence type="ECO:0000259" key="1">
    <source>
        <dbReference type="Pfam" id="PF04028"/>
    </source>
</evidence>
<organism evidence="2 3">
    <name type="scientific">Mesorhizobium denitrificans</name>
    <dbReference type="NCBI Taxonomy" id="2294114"/>
    <lineage>
        <taxon>Bacteria</taxon>
        <taxon>Pseudomonadati</taxon>
        <taxon>Pseudomonadota</taxon>
        <taxon>Alphaproteobacteria</taxon>
        <taxon>Hyphomicrobiales</taxon>
        <taxon>Phyllobacteriaceae</taxon>
        <taxon>Mesorhizobium</taxon>
    </lineage>
</organism>
<keyword evidence="3" id="KW-1185">Reference proteome</keyword>
<evidence type="ECO:0000313" key="3">
    <source>
        <dbReference type="Proteomes" id="UP000262379"/>
    </source>
</evidence>
<accession>A0A371XIW4</accession>
<evidence type="ECO:0000313" key="2">
    <source>
        <dbReference type="EMBL" id="RFC69160.1"/>
    </source>
</evidence>
<name>A0A371XIW4_9HYPH</name>
<dbReference type="CDD" id="cd07983">
    <property type="entry name" value="LPLAT_DUF374-like"/>
    <property type="match status" value="1"/>
</dbReference>
<comment type="caution">
    <text evidence="2">The sequence shown here is derived from an EMBL/GenBank/DDBJ whole genome shotgun (WGS) entry which is preliminary data.</text>
</comment>
<dbReference type="Pfam" id="PF04028">
    <property type="entry name" value="DUF374"/>
    <property type="match status" value="1"/>
</dbReference>
<dbReference type="Proteomes" id="UP000262379">
    <property type="component" value="Unassembled WGS sequence"/>
</dbReference>